<evidence type="ECO:0000256" key="5">
    <source>
        <dbReference type="ARBA" id="ARBA00040520"/>
    </source>
</evidence>
<dbReference type="PANTHER" id="PTHR35451:SF1">
    <property type="entry name" value="NEUROPEPTIDE-LIKE PROTEIN C4ORF48"/>
    <property type="match status" value="1"/>
</dbReference>
<comment type="similarity">
    <text evidence="6">Belongs to the NICOL family.</text>
</comment>
<reference evidence="7" key="2">
    <citation type="submission" date="2025-09" db="UniProtKB">
        <authorList>
            <consortium name="Ensembl"/>
        </authorList>
    </citation>
    <scope>IDENTIFICATION</scope>
</reference>
<dbReference type="AlphaFoldDB" id="A0A8B9NFD7"/>
<dbReference type="PANTHER" id="PTHR35451">
    <property type="entry name" value="NEUROPEPTIDE-LIKE PROTEIN C4ORF48"/>
    <property type="match status" value="1"/>
</dbReference>
<evidence type="ECO:0000256" key="1">
    <source>
        <dbReference type="ARBA" id="ARBA00004613"/>
    </source>
</evidence>
<keyword evidence="8" id="KW-1185">Reference proteome</keyword>
<comment type="subcellular location">
    <subcellularLocation>
        <location evidence="1">Secreted</location>
    </subcellularLocation>
</comment>
<organism evidence="7 8">
    <name type="scientific">Accipiter nisus</name>
    <name type="common">Eurasian sparrowhawk</name>
    <dbReference type="NCBI Taxonomy" id="211598"/>
    <lineage>
        <taxon>Eukaryota</taxon>
        <taxon>Metazoa</taxon>
        <taxon>Chordata</taxon>
        <taxon>Craniata</taxon>
        <taxon>Vertebrata</taxon>
        <taxon>Euteleostomi</taxon>
        <taxon>Archelosauria</taxon>
        <taxon>Archosauria</taxon>
        <taxon>Dinosauria</taxon>
        <taxon>Saurischia</taxon>
        <taxon>Theropoda</taxon>
        <taxon>Coelurosauria</taxon>
        <taxon>Aves</taxon>
        <taxon>Neognathae</taxon>
        <taxon>Neoaves</taxon>
        <taxon>Telluraves</taxon>
        <taxon>Accipitrimorphae</taxon>
        <taxon>Accipitriformes</taxon>
        <taxon>Accipitridae</taxon>
        <taxon>Accipitrinae</taxon>
        <taxon>Accipiter</taxon>
    </lineage>
</organism>
<evidence type="ECO:0000256" key="3">
    <source>
        <dbReference type="ARBA" id="ARBA00022729"/>
    </source>
</evidence>
<dbReference type="Proteomes" id="UP000694541">
    <property type="component" value="Unplaced"/>
</dbReference>
<dbReference type="InterPro" id="IPR028147">
    <property type="entry name" value="NICOL"/>
</dbReference>
<reference evidence="7" key="1">
    <citation type="submission" date="2025-08" db="UniProtKB">
        <authorList>
            <consortium name="Ensembl"/>
        </authorList>
    </citation>
    <scope>IDENTIFICATION</scope>
</reference>
<dbReference type="GO" id="GO:0003723">
    <property type="term" value="F:RNA binding"/>
    <property type="evidence" value="ECO:0007669"/>
    <property type="project" value="UniProtKB-KW"/>
</dbReference>
<dbReference type="Ensembl" id="ENSANIT00000022399.1">
    <property type="protein sequence ID" value="ENSANIP00000021683.1"/>
    <property type="gene ID" value="ENSANIG00000014725.1"/>
</dbReference>
<dbReference type="GO" id="GO:0005576">
    <property type="term" value="C:extracellular region"/>
    <property type="evidence" value="ECO:0007669"/>
    <property type="project" value="UniProtKB-SubCell"/>
</dbReference>
<keyword evidence="3" id="KW-0732">Signal</keyword>
<protein>
    <recommendedName>
        <fullName evidence="5">NELL2-interacting cell ontogeny regulator 1</fullName>
    </recommendedName>
</protein>
<proteinExistence type="inferred from homology"/>
<evidence type="ECO:0000256" key="4">
    <source>
        <dbReference type="ARBA" id="ARBA00022884"/>
    </source>
</evidence>
<keyword evidence="4" id="KW-0694">RNA-binding</keyword>
<accession>A0A8B9NFD7</accession>
<evidence type="ECO:0000313" key="8">
    <source>
        <dbReference type="Proteomes" id="UP000694541"/>
    </source>
</evidence>
<evidence type="ECO:0000313" key="7">
    <source>
        <dbReference type="Ensembl" id="ENSANIP00000021683.1"/>
    </source>
</evidence>
<evidence type="ECO:0000256" key="2">
    <source>
        <dbReference type="ARBA" id="ARBA00022525"/>
    </source>
</evidence>
<name>A0A8B9NFD7_9AVES</name>
<dbReference type="Pfam" id="PF15161">
    <property type="entry name" value="Neuropep_like"/>
    <property type="match status" value="1"/>
</dbReference>
<sequence length="200" mass="22998">MSKQKHPSPDPGDTACSSLNLCCVLQCSALLPWQKSPHSNNLFQRRLKRDSAHAQKCCTCSVSSLQRPFQRDHHKDKREIREAPVPKMLAPRLLRRAVLTVPLVFVVALLLAEPVRSDQEAGTAIPAESRPCVDCHAFEFMQRALQDLKKTAYNLDTRVRKHSISFFFFFLMWKKMLWIKVNKVDGFCTRQSTVLSYLLR</sequence>
<evidence type="ECO:0000256" key="6">
    <source>
        <dbReference type="ARBA" id="ARBA00046322"/>
    </source>
</evidence>
<keyword evidence="2" id="KW-0964">Secreted</keyword>